<dbReference type="InterPro" id="IPR036291">
    <property type="entry name" value="NAD(P)-bd_dom_sf"/>
</dbReference>
<evidence type="ECO:0000313" key="1">
    <source>
        <dbReference type="EMBL" id="GAA2921178.1"/>
    </source>
</evidence>
<reference evidence="2" key="1">
    <citation type="journal article" date="2019" name="Int. J. Syst. Evol. Microbiol.">
        <title>The Global Catalogue of Microorganisms (GCM) 10K type strain sequencing project: providing services to taxonomists for standard genome sequencing and annotation.</title>
        <authorList>
            <consortium name="The Broad Institute Genomics Platform"/>
            <consortium name="The Broad Institute Genome Sequencing Center for Infectious Disease"/>
            <person name="Wu L."/>
            <person name="Ma J."/>
        </authorList>
    </citation>
    <scope>NUCLEOTIDE SEQUENCE [LARGE SCALE GENOMIC DNA]</scope>
    <source>
        <strain evidence="2">JCM 9088</strain>
    </source>
</reference>
<dbReference type="Gene3D" id="3.40.50.720">
    <property type="entry name" value="NAD(P)-binding Rossmann-like Domain"/>
    <property type="match status" value="1"/>
</dbReference>
<gene>
    <name evidence="1" type="ORF">GCM10010446_01500</name>
</gene>
<protein>
    <submittedName>
        <fullName evidence="1">Uncharacterized protein</fullName>
    </submittedName>
</protein>
<dbReference type="EMBL" id="BAAAUD010000002">
    <property type="protein sequence ID" value="GAA2921178.1"/>
    <property type="molecule type" value="Genomic_DNA"/>
</dbReference>
<accession>A0ABP6J4X7</accession>
<dbReference type="SUPFAM" id="SSF51735">
    <property type="entry name" value="NAD(P)-binding Rossmann-fold domains"/>
    <property type="match status" value="1"/>
</dbReference>
<comment type="caution">
    <text evidence="1">The sequence shown here is derived from an EMBL/GenBank/DDBJ whole genome shotgun (WGS) entry which is preliminary data.</text>
</comment>
<name>A0ABP6J4X7_9ACTN</name>
<proteinExistence type="predicted"/>
<sequence length="132" mass="14164">MYGIAEHSCVNFLPVEDAARVMAEAVRRCPGEGLSTYHVVHAQDVPVREVMAALSAYAGVPLRPLPGASPPVPAAERTLHESMSGLLCWLEVSRRYDTAGLTALGLSRNEPPFVDGDFMLSTLDTAGRHTSC</sequence>
<organism evidence="1 2">
    <name type="scientific">Streptomyces enissocaesilis</name>
    <dbReference type="NCBI Taxonomy" id="332589"/>
    <lineage>
        <taxon>Bacteria</taxon>
        <taxon>Bacillati</taxon>
        <taxon>Actinomycetota</taxon>
        <taxon>Actinomycetes</taxon>
        <taxon>Kitasatosporales</taxon>
        <taxon>Streptomycetaceae</taxon>
        <taxon>Streptomyces</taxon>
        <taxon>Streptomyces rochei group</taxon>
    </lineage>
</organism>
<evidence type="ECO:0000313" key="2">
    <source>
        <dbReference type="Proteomes" id="UP001500403"/>
    </source>
</evidence>
<dbReference type="RefSeq" id="WP_344488896.1">
    <property type="nucleotide sequence ID" value="NZ_BAAAUD010000002.1"/>
</dbReference>
<dbReference type="Proteomes" id="UP001500403">
    <property type="component" value="Unassembled WGS sequence"/>
</dbReference>
<keyword evidence="2" id="KW-1185">Reference proteome</keyword>